<dbReference type="AlphaFoldDB" id="A0AAV1YSW8"/>
<reference evidence="1 2" key="1">
    <citation type="submission" date="2024-04" db="EMBL/GenBank/DDBJ databases">
        <authorList>
            <person name="Rising A."/>
            <person name="Reimegard J."/>
            <person name="Sonavane S."/>
            <person name="Akerstrom W."/>
            <person name="Nylinder S."/>
            <person name="Hedman E."/>
            <person name="Kallberg Y."/>
        </authorList>
    </citation>
    <scope>NUCLEOTIDE SEQUENCE [LARGE SCALE GENOMIC DNA]</scope>
</reference>
<gene>
    <name evidence="1" type="ORF">LARSCL_LOCUS390</name>
</gene>
<name>A0AAV1YSW8_9ARAC</name>
<accession>A0AAV1YSW8</accession>
<sequence length="40" mass="4535">MAPRRNIHSSIRFSCDAMSQKKRNFCEFLTCPSASSPSRS</sequence>
<dbReference type="Proteomes" id="UP001497382">
    <property type="component" value="Unassembled WGS sequence"/>
</dbReference>
<dbReference type="EMBL" id="CAXIEN010000002">
    <property type="protein sequence ID" value="CAL1261430.1"/>
    <property type="molecule type" value="Genomic_DNA"/>
</dbReference>
<comment type="caution">
    <text evidence="1">The sequence shown here is derived from an EMBL/GenBank/DDBJ whole genome shotgun (WGS) entry which is preliminary data.</text>
</comment>
<proteinExistence type="predicted"/>
<evidence type="ECO:0000313" key="2">
    <source>
        <dbReference type="Proteomes" id="UP001497382"/>
    </source>
</evidence>
<protein>
    <submittedName>
        <fullName evidence="1">Uncharacterized protein</fullName>
    </submittedName>
</protein>
<keyword evidence="2" id="KW-1185">Reference proteome</keyword>
<organism evidence="1 2">
    <name type="scientific">Larinioides sclopetarius</name>
    <dbReference type="NCBI Taxonomy" id="280406"/>
    <lineage>
        <taxon>Eukaryota</taxon>
        <taxon>Metazoa</taxon>
        <taxon>Ecdysozoa</taxon>
        <taxon>Arthropoda</taxon>
        <taxon>Chelicerata</taxon>
        <taxon>Arachnida</taxon>
        <taxon>Araneae</taxon>
        <taxon>Araneomorphae</taxon>
        <taxon>Entelegynae</taxon>
        <taxon>Araneoidea</taxon>
        <taxon>Araneidae</taxon>
        <taxon>Larinioides</taxon>
    </lineage>
</organism>
<evidence type="ECO:0000313" key="1">
    <source>
        <dbReference type="EMBL" id="CAL1261430.1"/>
    </source>
</evidence>